<organism evidence="5 6">
    <name type="scientific">Fusarium fujikuroi</name>
    <name type="common">Bakanae and foot rot disease fungus</name>
    <name type="synonym">Gibberella fujikuroi</name>
    <dbReference type="NCBI Taxonomy" id="5127"/>
    <lineage>
        <taxon>Eukaryota</taxon>
        <taxon>Fungi</taxon>
        <taxon>Dikarya</taxon>
        <taxon>Ascomycota</taxon>
        <taxon>Pezizomycotina</taxon>
        <taxon>Sordariomycetes</taxon>
        <taxon>Hypocreomycetidae</taxon>
        <taxon>Hypocreales</taxon>
        <taxon>Nectriaceae</taxon>
        <taxon>Fusarium</taxon>
        <taxon>Fusarium fujikuroi species complex</taxon>
    </lineage>
</organism>
<dbReference type="InterPro" id="IPR045518">
    <property type="entry name" value="2EXR"/>
</dbReference>
<dbReference type="InterPro" id="IPR036928">
    <property type="entry name" value="AS_sf"/>
</dbReference>
<dbReference type="EMBL" id="CABFJX010000374">
    <property type="protein sequence ID" value="VTT74638.1"/>
    <property type="molecule type" value="Genomic_DNA"/>
</dbReference>
<dbReference type="Pfam" id="PF20150">
    <property type="entry name" value="2EXR"/>
    <property type="match status" value="1"/>
</dbReference>
<evidence type="ECO:0000259" key="2">
    <source>
        <dbReference type="Pfam" id="PF01425"/>
    </source>
</evidence>
<evidence type="ECO:0000313" key="5">
    <source>
        <dbReference type="EMBL" id="VTT74638.1"/>
    </source>
</evidence>
<evidence type="ECO:0000256" key="1">
    <source>
        <dbReference type="SAM" id="SignalP"/>
    </source>
</evidence>
<evidence type="ECO:0000313" key="6">
    <source>
        <dbReference type="Proteomes" id="UP000760494"/>
    </source>
</evidence>
<evidence type="ECO:0008006" key="7">
    <source>
        <dbReference type="Google" id="ProtNLM"/>
    </source>
</evidence>
<comment type="caution">
    <text evidence="5">The sequence shown here is derived from an EMBL/GenBank/DDBJ whole genome shotgun (WGS) entry which is preliminary data.</text>
</comment>
<dbReference type="Pfam" id="PF01425">
    <property type="entry name" value="Amidase"/>
    <property type="match status" value="1"/>
</dbReference>
<evidence type="ECO:0000259" key="3">
    <source>
        <dbReference type="Pfam" id="PF20150"/>
    </source>
</evidence>
<feature type="signal peptide" evidence="1">
    <location>
        <begin position="1"/>
        <end position="18"/>
    </location>
</feature>
<reference evidence="5" key="1">
    <citation type="submission" date="2019-05" db="EMBL/GenBank/DDBJ databases">
        <authorList>
            <person name="Piombo E."/>
        </authorList>
    </citation>
    <scope>NUCLEOTIDE SEQUENCE</scope>
    <source>
        <strain evidence="5">C2S</strain>
    </source>
</reference>
<dbReference type="InterPro" id="IPR058329">
    <property type="entry name" value="Arp1_N"/>
</dbReference>
<accession>A0A9Q9UF03</accession>
<feature type="domain" description="2EXR" evidence="3">
    <location>
        <begin position="1085"/>
        <end position="1251"/>
    </location>
</feature>
<dbReference type="InterPro" id="IPR021848">
    <property type="entry name" value="HODM_asu-like"/>
</dbReference>
<gene>
    <name evidence="5" type="ORF">C2S_1824</name>
</gene>
<dbReference type="SUPFAM" id="SSF75304">
    <property type="entry name" value="Amidase signature (AS) enzymes"/>
    <property type="match status" value="1"/>
</dbReference>
<sequence length="1530" mass="173175">MSFSTLVLGVFYLAGVSAASVSRQIQLGDHEYFVPPTAAWKLDSWNASADADEFTPLTVVELNQTANAERVASALEAYEKDDVWTKEFTQALYIKSDKELAFNSSKYNVSSVYTGQESVPAGPYFVHRYTGNVFQAYRLYVDTNQAFIQSTYQDPSGTHHPLRAGALSAGGLTIAVPSRLYFTPTKEKPLAGLRLGVKDLYDLKGVKTSGGNRALYEMSKVKTKTALCVQKLIDAGAVVVGKNKMSEFAFAGGYVTEHIDYLLPFNPRGDGYNSPGDSSGGSAAAVASYDWLDASMGSDTGGSIRGPALQNAVHGNRPTQDAVNLTGALPLSSAMDTSGIIARDPVILSKFTRSLYAGTIKEYSGLPSEVLLDSGSEQFLLNLDKDSTKAANAVGEFLNSLTNLLSANGSVFSIDSAWTNSTPKALSDEPLSNIVGNVYLNLTTYEQWNEFGKDYVEEYKSLHDGAFPHMVPEIREGWMNANKTMTQLTHEDDLASKKGVEEWVASEFLTADNKSCSNAVYVYLSASYPSYKPDVSQDGSNPYIRELLQASSEQQSLIAQLNTTVNCNSTLGSEEACEESLEAQKSNSNSGSQTVYAGRLASVAGLPDYAVSLGMFDLGQFSNSSLQNELVPVGANIMAAKGCDFVILDIIEALHKEGVIRTAKTVCSHYIRFDTLMIFKFNDILSRSINQSCLYYSNQWIFVKKLFSLPLRQWAYVSSLCLNGCARVKLLTVKTHVEWKTPSPKPLVDFDLDAKKPELYRPCRHGPNHVTMGIRKMDWNNWIEMDSNFLWYHDIKVSELEKDIDAHVQYVDNAVTRDACFEVLEELTAYLTVRYPKIFRLSNGILRNTLTKEEFKYPASTSKEAMTTAAKLVQDDLIIMVEEDGKFHGYHYCLADISDGQYHLDAGAVCLPGFWRLSEKFRMSLDTLHIEAKVPHYQTKLQKSMNRFFKTMQPDKAVIRNNFFIQLDDGLHWSHRMGDQDSSEVASWETANDKGLTINDLYFRSERQSLRRLPRSKALLFTVRTYFEPITTIAQEPHVPGRLAEAIENWDEAASKYKGKHHWADILLPYLDSSRNSRAMSLTEFHFFSLLPLELRQEIYSLATPPRFVHVLRSTEQDYDEFAERIRTTPNAIRLDESLTHFSFNWRSQIPSQTKQSTLERYGFSTTKSPYQPWDVTKLAPRISLDWLSENPGYAWELCREVELFSTAPIPALLHTCRESRNNLIKRGYQLAFRSRSHGPQTWFNFDTDVLFISRGDDWGTSHRVLSGCAWDIGQFHPIDMQRVKRVALEESTGSLYLAHPSFSEANYTLADLSSVLRLFRHLEELLLVEWSDPYMDEIRPLKTTIARGTKRHNYDTEFIWSYQPVSEVDALLQMFPPEDYMSTLAVTCIGPYGELFKNHKQLQRNEFFDIIQASLRKKLAENRNRVVSRHKPDVEEWWEIPKVTAVHVMSNWGHEILGREREGALGRVYELRKKWLADEKRRSKPLMEREGDDFEADEEAYNLALEEEDPYEAQRTWWIRQGIIPFLDE</sequence>
<dbReference type="InterPro" id="IPR023631">
    <property type="entry name" value="Amidase_dom"/>
</dbReference>
<dbReference type="PANTHER" id="PTHR46310:SF7">
    <property type="entry name" value="AMIDASE 1"/>
    <property type="match status" value="1"/>
</dbReference>
<keyword evidence="1" id="KW-0732">Signal</keyword>
<dbReference type="Pfam" id="PF26053">
    <property type="entry name" value="DUF8016"/>
    <property type="match status" value="1"/>
</dbReference>
<proteinExistence type="predicted"/>
<dbReference type="Gene3D" id="3.90.1300.10">
    <property type="entry name" value="Amidase signature (AS) domain"/>
    <property type="match status" value="1"/>
</dbReference>
<protein>
    <recommendedName>
        <fullName evidence="7">Amidase domain-containing protein</fullName>
    </recommendedName>
</protein>
<dbReference type="Proteomes" id="UP000760494">
    <property type="component" value="Unassembled WGS sequence"/>
</dbReference>
<feature type="chain" id="PRO_5040180379" description="Amidase domain-containing protein" evidence="1">
    <location>
        <begin position="19"/>
        <end position="1530"/>
    </location>
</feature>
<feature type="domain" description="Amidase" evidence="2">
    <location>
        <begin position="186"/>
        <end position="344"/>
    </location>
</feature>
<feature type="domain" description="Scytalone dehydratase-like protein Arp1 N-terminal" evidence="4">
    <location>
        <begin position="37"/>
        <end position="106"/>
    </location>
</feature>
<evidence type="ECO:0000259" key="4">
    <source>
        <dbReference type="Pfam" id="PF26053"/>
    </source>
</evidence>
<dbReference type="Pfam" id="PF11927">
    <property type="entry name" value="HODM_asu-like"/>
    <property type="match status" value="1"/>
</dbReference>
<name>A0A9Q9UF03_FUSFU</name>
<dbReference type="PANTHER" id="PTHR46310">
    <property type="entry name" value="AMIDASE 1"/>
    <property type="match status" value="1"/>
</dbReference>